<protein>
    <submittedName>
        <fullName evidence="15">Tcb3-protein localized to bud-enriched</fullName>
    </submittedName>
</protein>
<feature type="region of interest" description="Disordered" evidence="11">
    <location>
        <begin position="1396"/>
        <end position="1415"/>
    </location>
</feature>
<dbReference type="GeneID" id="28730053"/>
<evidence type="ECO:0000259" key="13">
    <source>
        <dbReference type="PROSITE" id="PS50004"/>
    </source>
</evidence>
<dbReference type="Pfam" id="PF24920">
    <property type="entry name" value="C2_TCB1"/>
    <property type="match status" value="1"/>
</dbReference>
<keyword evidence="4 12" id="KW-0812">Transmembrane</keyword>
<dbReference type="InterPro" id="IPR037765">
    <property type="entry name" value="C2B_Tricalbin"/>
</dbReference>
<dbReference type="CDD" id="cd04040">
    <property type="entry name" value="C2D_Tricalbin-like"/>
    <property type="match status" value="1"/>
</dbReference>
<keyword evidence="9" id="KW-0446">Lipid-binding</keyword>
<dbReference type="GO" id="GO:0008289">
    <property type="term" value="F:lipid binding"/>
    <property type="evidence" value="ECO:0007669"/>
    <property type="project" value="UniProtKB-KW"/>
</dbReference>
<dbReference type="PROSITE" id="PS51847">
    <property type="entry name" value="SMP"/>
    <property type="match status" value="1"/>
</dbReference>
<dbReference type="PANTHER" id="PTHR46980">
    <property type="entry name" value="TRICALBIN-1-RELATED"/>
    <property type="match status" value="1"/>
</dbReference>
<dbReference type="GO" id="GO:0061817">
    <property type="term" value="P:endoplasmic reticulum-plasma membrane tethering"/>
    <property type="evidence" value="ECO:0007669"/>
    <property type="project" value="InterPro"/>
</dbReference>
<evidence type="ECO:0000256" key="9">
    <source>
        <dbReference type="ARBA" id="ARBA00023121"/>
    </source>
</evidence>
<dbReference type="InterPro" id="IPR000008">
    <property type="entry name" value="C2_dom"/>
</dbReference>
<reference evidence="15 16" key="1">
    <citation type="submission" date="2015-07" db="EMBL/GenBank/DDBJ databases">
        <title>Draft Genome Sequence of Malassezia furfur CBS1878 and Malassezia pachydermatis CBS1879.</title>
        <authorList>
            <person name="Triana S."/>
            <person name="Ohm R."/>
            <person name="Gonzalez A."/>
            <person name="DeCock H."/>
            <person name="Restrepo S."/>
            <person name="Celis A."/>
        </authorList>
    </citation>
    <scope>NUCLEOTIDE SEQUENCE [LARGE SCALE GENOMIC DNA]</scope>
    <source>
        <strain evidence="15 16">CBS 1879</strain>
    </source>
</reference>
<evidence type="ECO:0000313" key="16">
    <source>
        <dbReference type="Proteomes" id="UP000037751"/>
    </source>
</evidence>
<dbReference type="Pfam" id="PF25669">
    <property type="entry name" value="SMP_MUG190-like"/>
    <property type="match status" value="1"/>
</dbReference>
<feature type="transmembrane region" description="Helical" evidence="12">
    <location>
        <begin position="178"/>
        <end position="198"/>
    </location>
</feature>
<dbReference type="Pfam" id="PF00168">
    <property type="entry name" value="C2"/>
    <property type="match status" value="4"/>
</dbReference>
<dbReference type="InterPro" id="IPR037756">
    <property type="entry name" value="C2D_Tricalbin"/>
</dbReference>
<gene>
    <name evidence="15" type="ORF">Malapachy_3717</name>
</gene>
<dbReference type="PIRSF" id="PIRSF037232">
    <property type="entry name" value="Tricalbin"/>
    <property type="match status" value="1"/>
</dbReference>
<dbReference type="InterPro" id="IPR031468">
    <property type="entry name" value="SMP_LBD"/>
</dbReference>
<dbReference type="EMBL" id="LGAV01000004">
    <property type="protein sequence ID" value="KOS14145.1"/>
    <property type="molecule type" value="Genomic_DNA"/>
</dbReference>
<dbReference type="CDD" id="cd21678">
    <property type="entry name" value="SMP_TCB"/>
    <property type="match status" value="1"/>
</dbReference>
<keyword evidence="2" id="KW-0813">Transport</keyword>
<evidence type="ECO:0000256" key="11">
    <source>
        <dbReference type="SAM" id="MobiDB-lite"/>
    </source>
</evidence>
<feature type="compositionally biased region" description="Low complexity" evidence="11">
    <location>
        <begin position="1351"/>
        <end position="1360"/>
    </location>
</feature>
<dbReference type="VEuPathDB" id="FungiDB:Malapachy_3717"/>
<dbReference type="Gene3D" id="2.60.40.150">
    <property type="entry name" value="C2 domain"/>
    <property type="match status" value="4"/>
</dbReference>
<accession>A0A0N0RS74</accession>
<feature type="domain" description="C2" evidence="13">
    <location>
        <begin position="731"/>
        <end position="847"/>
    </location>
</feature>
<dbReference type="Proteomes" id="UP000037751">
    <property type="component" value="Unassembled WGS sequence"/>
</dbReference>
<evidence type="ECO:0000256" key="1">
    <source>
        <dbReference type="ARBA" id="ARBA00004586"/>
    </source>
</evidence>
<keyword evidence="16" id="KW-1185">Reference proteome</keyword>
<feature type="compositionally biased region" description="Basic residues" evidence="11">
    <location>
        <begin position="1400"/>
        <end position="1415"/>
    </location>
</feature>
<feature type="compositionally biased region" description="Basic and acidic residues" evidence="11">
    <location>
        <begin position="23"/>
        <end position="33"/>
    </location>
</feature>
<evidence type="ECO:0000259" key="14">
    <source>
        <dbReference type="PROSITE" id="PS51847"/>
    </source>
</evidence>
<feature type="transmembrane region" description="Helical" evidence="12">
    <location>
        <begin position="204"/>
        <end position="222"/>
    </location>
</feature>
<keyword evidence="5" id="KW-0677">Repeat</keyword>
<dbReference type="InterPro" id="IPR017147">
    <property type="entry name" value="Tricalbin"/>
</dbReference>
<dbReference type="STRING" id="77020.A0A0N0RS74"/>
<sequence length="1415" mass="156150">MVSLHNPFSKGDKENEPPSDPKQVQKDFAHELEAEGADVNVFDENASPEQKARAAAKARQDIQPRGEMAELQEEKKRKEIEILNRECSSDLQGRRVRADVGIRDIDEASRQRGQLGGELLVPGALPAGSPSVNIPDWYTVGWIGVSRRMLGMKPDELDVQRAQLRDTDIVSSFLEDAYYGYLWFDAGAIVGAVIVTYLMTRFGAGWGMAIIIMAVAGTYYTTSVRRTRQRVRDDVARELARHRMISENETARWINHFLARFWLIYEPVLSATIIQSVDEVLRDNTPAFLDSLRLTTFTLGTKAPIVEYVRTLSDTDDDIIVMDWKVSFTPSDVADLTVRQASRRINPKVVLTIRVGKGMVGAGLPILVENMSFVGTMRIRLKLISSFPHVQMVDLSFMEPPSFDFELKPIGGSTFGLDVAALPGLSGFIQNQVHASLGPMMYNPNQFSLNLEDIMSGTPLDATVGVLQVTIWSARDLRRVSVMGGEPDPYVSISLNDGKEIARTGAKTAISQPTFKETKHVLLKELQGLLSLTVMDDNGSRPDTRLGVTRFDLSSLMQNPNPGQLNKAIMYDEKPSGSVQYSLSYFPVLKPESAPDGTLLPLPETSAGIMRLTLHQVRDLVPSKTLEGFMHPKARLSLNKKLIKETAVIKDTHDPIFEEVLEFFITDRYGSTLTVDIVDARPLAKDAVVASLNVRVDDIVHARQRKQDWFPFPNNDRARLRMSGQWKPILMSGSINGSNSYRPAIGVLKFWVRRAKDLKNVEALSGGKSDPYAMLRVNNLVVSGTSVIDDNLNPVWNQVLYAPVHSTAEVVRLEVMDYQTSTADRTLGYCDLPVSKLASDNVSDSTYPYQGLGRQAHHEPLRQPNGTTKGTIDFDVEFLPSMHVRGANFLEQNRRLEAERRKAEGRAAPAAQNSLFDSPDAIEAAGGATRAGHATTYDDDMEDDDPDAGMDFTNEQLLSCPSGIVVFNMISGKIARPRAQLEVVFDDAYWPAYTTERRKAEYDWDEVGEAVVRELDVSNVWFRLRTGPRDSDVFAECSMPTKQLLDGTLDEPMELTLSATGENGSMDPSQLLNKPGKLQLDDMKMHAPSMSDITAMPGKAVEKGQSVATKGMEMTSQLGQGEIFAADGTSKIKISCRYIPMDVHLEPVESVVNQGLLSIEVLSCANLSVADRGGKSDPYVLFQDNGVTVARTKTVKRNLNPTYNEQLPDVFIQSRLTHEYVFNVRDWDQVGASDPLGKAVVNLAELEPFETYERTYPLTGEGANDDSSITVRLMFQPQYLNNRTHKLNRHLVGDVASNVIGGIGGLGRGVATGGKTFGRGIMGVVGLGKKGKDEEDAEAAAMEYAAMHQPPEAAGSMSPGPAGGEAHPHHHDVMSMHSRQGGGDAGSMQETVSLMEGGQHARRRHRLHNPFKKRT</sequence>
<evidence type="ECO:0000313" key="15">
    <source>
        <dbReference type="EMBL" id="KOS14145.1"/>
    </source>
</evidence>
<feature type="region of interest" description="Disordered" evidence="11">
    <location>
        <begin position="1"/>
        <end position="62"/>
    </location>
</feature>
<proteinExistence type="predicted"/>
<keyword evidence="8" id="KW-0445">Lipid transport</keyword>
<dbReference type="SMART" id="SM00239">
    <property type="entry name" value="C2"/>
    <property type="match status" value="4"/>
</dbReference>
<dbReference type="SUPFAM" id="SSF49562">
    <property type="entry name" value="C2 domain (Calcium/lipid-binding domain, CaLB)"/>
    <property type="match status" value="4"/>
</dbReference>
<feature type="region of interest" description="Disordered" evidence="11">
    <location>
        <begin position="1351"/>
        <end position="1386"/>
    </location>
</feature>
<evidence type="ECO:0000256" key="12">
    <source>
        <dbReference type="SAM" id="Phobius"/>
    </source>
</evidence>
<dbReference type="InterPro" id="IPR052455">
    <property type="entry name" value="Tricalbin_domain"/>
</dbReference>
<dbReference type="GO" id="GO:0005789">
    <property type="term" value="C:endoplasmic reticulum membrane"/>
    <property type="evidence" value="ECO:0007669"/>
    <property type="project" value="UniProtKB-SubCell"/>
</dbReference>
<dbReference type="GO" id="GO:0006869">
    <property type="term" value="P:lipid transport"/>
    <property type="evidence" value="ECO:0007669"/>
    <property type="project" value="UniProtKB-KW"/>
</dbReference>
<dbReference type="CDD" id="cd04045">
    <property type="entry name" value="C2C_Tricalbin-like"/>
    <property type="match status" value="1"/>
</dbReference>
<evidence type="ECO:0000256" key="2">
    <source>
        <dbReference type="ARBA" id="ARBA00022448"/>
    </source>
</evidence>
<keyword evidence="7 12" id="KW-1133">Transmembrane helix</keyword>
<organism evidence="15 16">
    <name type="scientific">Malassezia pachydermatis</name>
    <dbReference type="NCBI Taxonomy" id="77020"/>
    <lineage>
        <taxon>Eukaryota</taxon>
        <taxon>Fungi</taxon>
        <taxon>Dikarya</taxon>
        <taxon>Basidiomycota</taxon>
        <taxon>Ustilaginomycotina</taxon>
        <taxon>Malasseziomycetes</taxon>
        <taxon>Malasseziales</taxon>
        <taxon>Malasseziaceae</taxon>
        <taxon>Malassezia</taxon>
    </lineage>
</organism>
<dbReference type="RefSeq" id="XP_017991777.1">
    <property type="nucleotide sequence ID" value="XM_018138177.1"/>
</dbReference>
<dbReference type="InterPro" id="IPR035892">
    <property type="entry name" value="C2_domain_sf"/>
</dbReference>
<keyword evidence="10 12" id="KW-0472">Membrane</keyword>
<dbReference type="CDD" id="cd04044">
    <property type="entry name" value="C2A_Tricalbin-like"/>
    <property type="match status" value="1"/>
</dbReference>
<dbReference type="GO" id="GO:0071944">
    <property type="term" value="C:cell periphery"/>
    <property type="evidence" value="ECO:0007669"/>
    <property type="project" value="UniProtKB-ARBA"/>
</dbReference>
<comment type="caution">
    <text evidence="15">The sequence shown here is derived from an EMBL/GenBank/DDBJ whole genome shotgun (WGS) entry which is preliminary data.</text>
</comment>
<feature type="domain" description="C2" evidence="13">
    <location>
        <begin position="443"/>
        <end position="566"/>
    </location>
</feature>
<dbReference type="InterPro" id="IPR037762">
    <property type="entry name" value="C2C_Tricalbin"/>
</dbReference>
<feature type="domain" description="SMP-LTD" evidence="14">
    <location>
        <begin position="247"/>
        <end position="452"/>
    </location>
</feature>
<feature type="domain" description="C2" evidence="13">
    <location>
        <begin position="591"/>
        <end position="710"/>
    </location>
</feature>
<evidence type="ECO:0000256" key="5">
    <source>
        <dbReference type="ARBA" id="ARBA00022737"/>
    </source>
</evidence>
<evidence type="ECO:0000256" key="8">
    <source>
        <dbReference type="ARBA" id="ARBA00023055"/>
    </source>
</evidence>
<evidence type="ECO:0000256" key="4">
    <source>
        <dbReference type="ARBA" id="ARBA00022692"/>
    </source>
</evidence>
<dbReference type="PROSITE" id="PS50004">
    <property type="entry name" value="C2"/>
    <property type="match status" value="4"/>
</dbReference>
<evidence type="ECO:0000256" key="7">
    <source>
        <dbReference type="ARBA" id="ARBA00022989"/>
    </source>
</evidence>
<dbReference type="PANTHER" id="PTHR46980:SF2">
    <property type="entry name" value="TRICALBIN-1-RELATED"/>
    <property type="match status" value="1"/>
</dbReference>
<keyword evidence="6" id="KW-0256">Endoplasmic reticulum</keyword>
<dbReference type="OrthoDB" id="1029639at2759"/>
<dbReference type="InterPro" id="IPR037761">
    <property type="entry name" value="C2A_Tricalbin"/>
</dbReference>
<feature type="domain" description="C2" evidence="13">
    <location>
        <begin position="1137"/>
        <end position="1256"/>
    </location>
</feature>
<evidence type="ECO:0000256" key="10">
    <source>
        <dbReference type="ARBA" id="ARBA00023136"/>
    </source>
</evidence>
<dbReference type="CDD" id="cd04052">
    <property type="entry name" value="C2B_Tricalbin-like"/>
    <property type="match status" value="1"/>
</dbReference>
<keyword evidence="3" id="KW-0597">Phosphoprotein</keyword>
<evidence type="ECO:0000256" key="6">
    <source>
        <dbReference type="ARBA" id="ARBA00022824"/>
    </source>
</evidence>
<comment type="subcellular location">
    <subcellularLocation>
        <location evidence="1">Endoplasmic reticulum membrane</location>
    </subcellularLocation>
</comment>
<dbReference type="InterPro" id="IPR056910">
    <property type="entry name" value="TCB1-3_C2"/>
</dbReference>
<name>A0A0N0RS74_9BASI</name>
<evidence type="ECO:0000256" key="3">
    <source>
        <dbReference type="ARBA" id="ARBA00022553"/>
    </source>
</evidence>